<dbReference type="OrthoDB" id="185373at2759"/>
<gene>
    <name evidence="4" type="ORF">TSUD_229750</name>
</gene>
<dbReference type="InterPro" id="IPR011990">
    <property type="entry name" value="TPR-like_helical_dom_sf"/>
</dbReference>
<dbReference type="AlphaFoldDB" id="A0A2Z6LJX0"/>
<dbReference type="InterPro" id="IPR046960">
    <property type="entry name" value="PPR_At4g14850-like_plant"/>
</dbReference>
<dbReference type="PANTHER" id="PTHR47926">
    <property type="entry name" value="PENTATRICOPEPTIDE REPEAT-CONTAINING PROTEIN"/>
    <property type="match status" value="1"/>
</dbReference>
<dbReference type="EMBL" id="DF973121">
    <property type="protein sequence ID" value="GAU12441.1"/>
    <property type="molecule type" value="Genomic_DNA"/>
</dbReference>
<name>A0A2Z6LJX0_TRISU</name>
<dbReference type="Gene3D" id="3.30.300.30">
    <property type="match status" value="1"/>
</dbReference>
<dbReference type="Pfam" id="PF01535">
    <property type="entry name" value="PPR"/>
    <property type="match status" value="2"/>
</dbReference>
<feature type="repeat" description="PPR" evidence="2">
    <location>
        <begin position="107"/>
        <end position="141"/>
    </location>
</feature>
<dbReference type="GO" id="GO:0009451">
    <property type="term" value="P:RNA modification"/>
    <property type="evidence" value="ECO:0007669"/>
    <property type="project" value="InterPro"/>
</dbReference>
<reference evidence="5" key="1">
    <citation type="journal article" date="2017" name="Front. Plant Sci.">
        <title>Climate Clever Clovers: New Paradigm to Reduce the Environmental Footprint of Ruminants by Breeding Low Methanogenic Forages Utilizing Haplotype Variation.</title>
        <authorList>
            <person name="Kaur P."/>
            <person name="Appels R."/>
            <person name="Bayer P.E."/>
            <person name="Keeble-Gagnere G."/>
            <person name="Wang J."/>
            <person name="Hirakawa H."/>
            <person name="Shirasawa K."/>
            <person name="Vercoe P."/>
            <person name="Stefanova K."/>
            <person name="Durmic Z."/>
            <person name="Nichols P."/>
            <person name="Revell C."/>
            <person name="Isobe S.N."/>
            <person name="Edwards D."/>
            <person name="Erskine W."/>
        </authorList>
    </citation>
    <scope>NUCLEOTIDE SEQUENCE [LARGE SCALE GENOMIC DNA]</scope>
    <source>
        <strain evidence="5">cv. Daliak</strain>
    </source>
</reference>
<dbReference type="Proteomes" id="UP000242715">
    <property type="component" value="Unassembled WGS sequence"/>
</dbReference>
<dbReference type="PROSITE" id="PS51375">
    <property type="entry name" value="PPR"/>
    <property type="match status" value="2"/>
</dbReference>
<dbReference type="Pfam" id="PF13041">
    <property type="entry name" value="PPR_2"/>
    <property type="match status" value="2"/>
</dbReference>
<evidence type="ECO:0000256" key="1">
    <source>
        <dbReference type="ARBA" id="ARBA00022737"/>
    </source>
</evidence>
<dbReference type="Pfam" id="PF13193">
    <property type="entry name" value="AMP-binding_C"/>
    <property type="match status" value="1"/>
</dbReference>
<dbReference type="InterPro" id="IPR045851">
    <property type="entry name" value="AMP-bd_C_sf"/>
</dbReference>
<dbReference type="InterPro" id="IPR025110">
    <property type="entry name" value="AMP-bd_C"/>
</dbReference>
<dbReference type="SUPFAM" id="SSF56801">
    <property type="entry name" value="Acetyl-CoA synthetase-like"/>
    <property type="match status" value="1"/>
</dbReference>
<keyword evidence="1" id="KW-0677">Repeat</keyword>
<evidence type="ECO:0000259" key="3">
    <source>
        <dbReference type="Pfam" id="PF13193"/>
    </source>
</evidence>
<dbReference type="GO" id="GO:0003723">
    <property type="term" value="F:RNA binding"/>
    <property type="evidence" value="ECO:0007669"/>
    <property type="project" value="InterPro"/>
</dbReference>
<accession>A0A2Z6LJX0</accession>
<keyword evidence="5" id="KW-1185">Reference proteome</keyword>
<dbReference type="NCBIfam" id="TIGR00756">
    <property type="entry name" value="PPR"/>
    <property type="match status" value="2"/>
</dbReference>
<dbReference type="Gene3D" id="1.25.40.10">
    <property type="entry name" value="Tetratricopeptide repeat domain"/>
    <property type="match status" value="2"/>
</dbReference>
<dbReference type="PANTHER" id="PTHR47926:SF533">
    <property type="entry name" value="DYW DOMAIN-CONTAINING PROTEIN"/>
    <property type="match status" value="1"/>
</dbReference>
<evidence type="ECO:0000256" key="2">
    <source>
        <dbReference type="PROSITE-ProRule" id="PRU00708"/>
    </source>
</evidence>
<dbReference type="FunFam" id="1.25.40.10:FF:000073">
    <property type="entry name" value="Pentatricopeptide repeat-containing protein chloroplastic"/>
    <property type="match status" value="1"/>
</dbReference>
<feature type="repeat" description="PPR" evidence="2">
    <location>
        <begin position="248"/>
        <end position="282"/>
    </location>
</feature>
<feature type="domain" description="AMP-binding enzyme C-terminal" evidence="3">
    <location>
        <begin position="410"/>
        <end position="483"/>
    </location>
</feature>
<evidence type="ECO:0000313" key="4">
    <source>
        <dbReference type="EMBL" id="GAU12441.1"/>
    </source>
</evidence>
<dbReference type="InterPro" id="IPR002885">
    <property type="entry name" value="PPR_rpt"/>
</dbReference>
<proteinExistence type="predicted"/>
<dbReference type="FunFam" id="1.25.40.10:FF:000344">
    <property type="entry name" value="Pentatricopeptide repeat-containing protein"/>
    <property type="match status" value="1"/>
</dbReference>
<sequence>MPEINTVSLNTIITTMVRNGYERQALETYDSIMIHESVKPSHITFATVFSACGALLDAHCGRRNHGLVIKVGLDSNIYVGNALLCMYSKCGLNADAFRVFEDIREPNEVTFTTMMGGLSQTNQVKEALELFRLMLRKGIRVDSVSLSTILGICAKGVSFGSEDHGEAVELFRKMQFQWQHPDRTTLAIILSSCAELGLLEAGKQVHAVSQKLGFYDDVYVASSLINVYSKCGKMELSEHVFSKLSELDVVCWNSMIAGFSINSLEQDALAFFKRMRRFGFSPSEFSFATIASSCAKLSSLFQGQQIHAQIVKDGYVDDVFVGCSQTTLQLDSYTVLNFYISLKMVDNSPDGTLAKLKARQGVLQIGMEGLDIKDPVTMKSVPADAKTIEVKDRSKDIIISGEETYISTIELESVIYNHPAVFEVAVVGRPDECWGETPCAFVKLKEGYNATEEEIIQLCQKSLPHVMAPQTVVFGDLPKTSTGRTQRYVLREKTKAMGSLYKI</sequence>
<organism evidence="4 5">
    <name type="scientific">Trifolium subterraneum</name>
    <name type="common">Subterranean clover</name>
    <dbReference type="NCBI Taxonomy" id="3900"/>
    <lineage>
        <taxon>Eukaryota</taxon>
        <taxon>Viridiplantae</taxon>
        <taxon>Streptophyta</taxon>
        <taxon>Embryophyta</taxon>
        <taxon>Tracheophyta</taxon>
        <taxon>Spermatophyta</taxon>
        <taxon>Magnoliopsida</taxon>
        <taxon>eudicotyledons</taxon>
        <taxon>Gunneridae</taxon>
        <taxon>Pentapetalae</taxon>
        <taxon>rosids</taxon>
        <taxon>fabids</taxon>
        <taxon>Fabales</taxon>
        <taxon>Fabaceae</taxon>
        <taxon>Papilionoideae</taxon>
        <taxon>50 kb inversion clade</taxon>
        <taxon>NPAAA clade</taxon>
        <taxon>Hologalegina</taxon>
        <taxon>IRL clade</taxon>
        <taxon>Trifolieae</taxon>
        <taxon>Trifolium</taxon>
    </lineage>
</organism>
<protein>
    <recommendedName>
        <fullName evidence="3">AMP-binding enzyme C-terminal domain-containing protein</fullName>
    </recommendedName>
</protein>
<evidence type="ECO:0000313" key="5">
    <source>
        <dbReference type="Proteomes" id="UP000242715"/>
    </source>
</evidence>